<dbReference type="InterPro" id="IPR000847">
    <property type="entry name" value="LysR_HTH_N"/>
</dbReference>
<dbReference type="Pfam" id="PF03466">
    <property type="entry name" value="LysR_substrate"/>
    <property type="match status" value="1"/>
</dbReference>
<organism evidence="6 7">
    <name type="scientific">Cellulomonas gelida</name>
    <dbReference type="NCBI Taxonomy" id="1712"/>
    <lineage>
        <taxon>Bacteria</taxon>
        <taxon>Bacillati</taxon>
        <taxon>Actinomycetota</taxon>
        <taxon>Actinomycetes</taxon>
        <taxon>Micrococcales</taxon>
        <taxon>Cellulomonadaceae</taxon>
        <taxon>Cellulomonas</taxon>
    </lineage>
</organism>
<evidence type="ECO:0000256" key="4">
    <source>
        <dbReference type="ARBA" id="ARBA00023163"/>
    </source>
</evidence>
<keyword evidence="2" id="KW-0805">Transcription regulation</keyword>
<dbReference type="Gene3D" id="1.10.10.10">
    <property type="entry name" value="Winged helix-like DNA-binding domain superfamily/Winged helix DNA-binding domain"/>
    <property type="match status" value="1"/>
</dbReference>
<dbReference type="Gene3D" id="3.40.190.290">
    <property type="match status" value="1"/>
</dbReference>
<dbReference type="EMBL" id="BJLQ01000027">
    <property type="protein sequence ID" value="GEA85136.1"/>
    <property type="molecule type" value="Genomic_DNA"/>
</dbReference>
<dbReference type="Proteomes" id="UP000320461">
    <property type="component" value="Unassembled WGS sequence"/>
</dbReference>
<dbReference type="FunFam" id="1.10.10.10:FF:000001">
    <property type="entry name" value="LysR family transcriptional regulator"/>
    <property type="match status" value="1"/>
</dbReference>
<dbReference type="InterPro" id="IPR036390">
    <property type="entry name" value="WH_DNA-bd_sf"/>
</dbReference>
<dbReference type="SUPFAM" id="SSF53850">
    <property type="entry name" value="Periplasmic binding protein-like II"/>
    <property type="match status" value="1"/>
</dbReference>
<dbReference type="InterPro" id="IPR050950">
    <property type="entry name" value="HTH-type_LysR_regulators"/>
</dbReference>
<dbReference type="RefSeq" id="WP_141371180.1">
    <property type="nucleotide sequence ID" value="NZ_BJLQ01000027.1"/>
</dbReference>
<dbReference type="GO" id="GO:0005829">
    <property type="term" value="C:cytosol"/>
    <property type="evidence" value="ECO:0007669"/>
    <property type="project" value="TreeGrafter"/>
</dbReference>
<dbReference type="PANTHER" id="PTHR30419">
    <property type="entry name" value="HTH-TYPE TRANSCRIPTIONAL REGULATOR YBHD"/>
    <property type="match status" value="1"/>
</dbReference>
<dbReference type="AlphaFoldDB" id="A0A4Y3KNB1"/>
<evidence type="ECO:0000313" key="7">
    <source>
        <dbReference type="Proteomes" id="UP000320461"/>
    </source>
</evidence>
<name>A0A4Y3KNB1_9CELL</name>
<dbReference type="PROSITE" id="PS50931">
    <property type="entry name" value="HTH_LYSR"/>
    <property type="match status" value="1"/>
</dbReference>
<accession>A0A4Y3KNB1</accession>
<evidence type="ECO:0000259" key="5">
    <source>
        <dbReference type="PROSITE" id="PS50931"/>
    </source>
</evidence>
<keyword evidence="4" id="KW-0804">Transcription</keyword>
<dbReference type="GO" id="GO:0003677">
    <property type="term" value="F:DNA binding"/>
    <property type="evidence" value="ECO:0007669"/>
    <property type="project" value="UniProtKB-KW"/>
</dbReference>
<reference evidence="6 7" key="1">
    <citation type="submission" date="2019-06" db="EMBL/GenBank/DDBJ databases">
        <title>Whole genome shotgun sequence of Cellulomonas gelida NBRC 3748.</title>
        <authorList>
            <person name="Hosoyama A."/>
            <person name="Uohara A."/>
            <person name="Ohji S."/>
            <person name="Ichikawa N."/>
        </authorList>
    </citation>
    <scope>NUCLEOTIDE SEQUENCE [LARGE SCALE GENOMIC DNA]</scope>
    <source>
        <strain evidence="6 7">NBRC 3748</strain>
    </source>
</reference>
<comment type="similarity">
    <text evidence="1">Belongs to the LysR transcriptional regulatory family.</text>
</comment>
<keyword evidence="3" id="KW-0238">DNA-binding</keyword>
<evidence type="ECO:0000313" key="6">
    <source>
        <dbReference type="EMBL" id="GEA85136.1"/>
    </source>
</evidence>
<feature type="domain" description="HTH lysR-type" evidence="5">
    <location>
        <begin position="1"/>
        <end position="58"/>
    </location>
</feature>
<dbReference type="SUPFAM" id="SSF46785">
    <property type="entry name" value="Winged helix' DNA-binding domain"/>
    <property type="match status" value="1"/>
</dbReference>
<dbReference type="GO" id="GO:0003700">
    <property type="term" value="F:DNA-binding transcription factor activity"/>
    <property type="evidence" value="ECO:0007669"/>
    <property type="project" value="InterPro"/>
</dbReference>
<proteinExistence type="inferred from homology"/>
<keyword evidence="7" id="KW-1185">Reference proteome</keyword>
<comment type="caution">
    <text evidence="6">The sequence shown here is derived from an EMBL/GenBank/DDBJ whole genome shotgun (WGS) entry which is preliminary data.</text>
</comment>
<dbReference type="OrthoDB" id="3636008at2"/>
<gene>
    <name evidence="6" type="ORF">CGE01nite_23870</name>
</gene>
<dbReference type="InterPro" id="IPR005119">
    <property type="entry name" value="LysR_subst-bd"/>
</dbReference>
<evidence type="ECO:0000256" key="3">
    <source>
        <dbReference type="ARBA" id="ARBA00023125"/>
    </source>
</evidence>
<dbReference type="Pfam" id="PF00126">
    <property type="entry name" value="HTH_1"/>
    <property type="match status" value="1"/>
</dbReference>
<dbReference type="PRINTS" id="PR00039">
    <property type="entry name" value="HTHLYSR"/>
</dbReference>
<sequence length="299" mass="32158">MDLRQMEYLVALADEQHFTRAAAIAGVSQSGLSAAIRSLEDELGTPLFLRTTRRVEPTDACRALLPHARTMLAEAVAGRDAVVRATSELSGRLRVGAEQCLGMVDVPALLSRLQRRYPQVDIDFTQGGSHALATQVRAGALDIAFVATTDHLGATARTVLGQRPVVLVCPPEHPLASTGRIDWPELADTDFVDFHPSWGVRSLNDAAFAARGVHRRVRCTVDDIHTLLELVDRGMGVALVPEHIAAKPQAARLTTVRMVPEAEPQWIVSAVHATPASPAALALLELLDAAEVPREPVPA</sequence>
<evidence type="ECO:0000256" key="2">
    <source>
        <dbReference type="ARBA" id="ARBA00023015"/>
    </source>
</evidence>
<dbReference type="PANTHER" id="PTHR30419:SF31">
    <property type="entry name" value="BLR3139 PROTEIN"/>
    <property type="match status" value="1"/>
</dbReference>
<dbReference type="InterPro" id="IPR036388">
    <property type="entry name" value="WH-like_DNA-bd_sf"/>
</dbReference>
<protein>
    <submittedName>
        <fullName evidence="6">Transcriptional regulator</fullName>
    </submittedName>
</protein>
<evidence type="ECO:0000256" key="1">
    <source>
        <dbReference type="ARBA" id="ARBA00009437"/>
    </source>
</evidence>